<comment type="caution">
    <text evidence="1">The sequence shown here is derived from an EMBL/GenBank/DDBJ whole genome shotgun (WGS) entry which is preliminary data.</text>
</comment>
<reference evidence="1 2" key="1">
    <citation type="journal article" date="2018" name="PLoS ONE">
        <title>The draft genome of Kipferlia bialata reveals reductive genome evolution in fornicate parasites.</title>
        <authorList>
            <person name="Tanifuji G."/>
            <person name="Takabayashi S."/>
            <person name="Kume K."/>
            <person name="Takagi M."/>
            <person name="Nakayama T."/>
            <person name="Kamikawa R."/>
            <person name="Inagaki Y."/>
            <person name="Hashimoto T."/>
        </authorList>
    </citation>
    <scope>NUCLEOTIDE SEQUENCE [LARGE SCALE GENOMIC DNA]</scope>
    <source>
        <strain evidence="1">NY0173</strain>
    </source>
</reference>
<dbReference type="Proteomes" id="UP000265618">
    <property type="component" value="Unassembled WGS sequence"/>
</dbReference>
<keyword evidence="2" id="KW-1185">Reference proteome</keyword>
<sequence length="67" mass="6557">SEYGLGSSITASLSLRSGGGVLIATELPSVTASLDGGSATTLVYSGGSYSVSVPIPITANTGTHELK</sequence>
<organism evidence="1 2">
    <name type="scientific">Kipferlia bialata</name>
    <dbReference type="NCBI Taxonomy" id="797122"/>
    <lineage>
        <taxon>Eukaryota</taxon>
        <taxon>Metamonada</taxon>
        <taxon>Carpediemonas-like organisms</taxon>
        <taxon>Kipferlia</taxon>
    </lineage>
</organism>
<protein>
    <submittedName>
        <fullName evidence="1">Uncharacterized protein</fullName>
    </submittedName>
</protein>
<proteinExistence type="predicted"/>
<dbReference type="EMBL" id="BDIP01006665">
    <property type="protein sequence ID" value="GIQ90791.1"/>
    <property type="molecule type" value="Genomic_DNA"/>
</dbReference>
<accession>A0A9K3GQI4</accession>
<dbReference type="AlphaFoldDB" id="A0A9K3GQI4"/>
<gene>
    <name evidence="1" type="ORF">KIPB_013720</name>
</gene>
<evidence type="ECO:0000313" key="1">
    <source>
        <dbReference type="EMBL" id="GIQ90791.1"/>
    </source>
</evidence>
<name>A0A9K3GQI4_9EUKA</name>
<evidence type="ECO:0000313" key="2">
    <source>
        <dbReference type="Proteomes" id="UP000265618"/>
    </source>
</evidence>
<feature type="non-terminal residue" evidence="1">
    <location>
        <position position="67"/>
    </location>
</feature>
<feature type="non-terminal residue" evidence="1">
    <location>
        <position position="1"/>
    </location>
</feature>